<dbReference type="EC" id="4.1.2.50" evidence="4"/>
<keyword evidence="7" id="KW-0862">Zinc</keyword>
<keyword evidence="6" id="KW-0479">Metal-binding</keyword>
<comment type="similarity">
    <text evidence="3">Belongs to the PTPS family. QueD subfamily.</text>
</comment>
<sequence length="150" mass="17723">MLKLGLKPYLCIIMIFITRRERFCAAHKLYREDWSNEQNEQVFGLCSNPNWHGHNYDLFVTVKGEVNPETGFLIDLKIMKEIINRSIIDKVDHRNFNLDVDFMKGVMASTENIAIEIFKILKPLFEEQRVALHSVRLHETENNYVEYFGD</sequence>
<dbReference type="Gene3D" id="3.30.479.10">
    <property type="entry name" value="6-pyruvoyl tetrahydropterin synthase/QueD"/>
    <property type="match status" value="1"/>
</dbReference>
<comment type="caution">
    <text evidence="11">The sequence shown here is derived from an EMBL/GenBank/DDBJ whole genome shotgun (WGS) entry which is preliminary data.</text>
</comment>
<accession>A0A420AMB5</accession>
<dbReference type="FunFam" id="3.30.479.10:FF:000003">
    <property type="entry name" value="6-pyruvoyl tetrahydrobiopterin synthase"/>
    <property type="match status" value="1"/>
</dbReference>
<dbReference type="PANTHER" id="PTHR12589">
    <property type="entry name" value="PYRUVOYL TETRAHYDROBIOPTERIN SYNTHASE"/>
    <property type="match status" value="1"/>
</dbReference>
<comment type="catalytic activity">
    <reaction evidence="10">
        <text>7,8-dihydroneopterin 3'-triphosphate + H2O = 6-carboxy-5,6,7,8-tetrahydropterin + triphosphate + acetaldehyde + 2 H(+)</text>
        <dbReference type="Rhea" id="RHEA:27966"/>
        <dbReference type="ChEBI" id="CHEBI:15343"/>
        <dbReference type="ChEBI" id="CHEBI:15377"/>
        <dbReference type="ChEBI" id="CHEBI:15378"/>
        <dbReference type="ChEBI" id="CHEBI:18036"/>
        <dbReference type="ChEBI" id="CHEBI:58462"/>
        <dbReference type="ChEBI" id="CHEBI:61032"/>
        <dbReference type="EC" id="4.1.2.50"/>
    </reaction>
</comment>
<proteinExistence type="inferred from homology"/>
<keyword evidence="12" id="KW-1185">Reference proteome</keyword>
<evidence type="ECO:0000256" key="4">
    <source>
        <dbReference type="ARBA" id="ARBA00012982"/>
    </source>
</evidence>
<dbReference type="SUPFAM" id="SSF55620">
    <property type="entry name" value="Tetrahydrobiopterin biosynthesis enzymes-like"/>
    <property type="match status" value="1"/>
</dbReference>
<evidence type="ECO:0000256" key="10">
    <source>
        <dbReference type="ARBA" id="ARBA00048807"/>
    </source>
</evidence>
<evidence type="ECO:0000313" key="11">
    <source>
        <dbReference type="EMBL" id="RKE45578.1"/>
    </source>
</evidence>
<evidence type="ECO:0000256" key="6">
    <source>
        <dbReference type="ARBA" id="ARBA00022723"/>
    </source>
</evidence>
<dbReference type="InterPro" id="IPR038418">
    <property type="entry name" value="6-PTP_synth/QueD_sf"/>
</dbReference>
<dbReference type="GO" id="GO:0070497">
    <property type="term" value="F:6-carboxytetrahydropterin synthase activity"/>
    <property type="evidence" value="ECO:0007669"/>
    <property type="project" value="UniProtKB-EC"/>
</dbReference>
<dbReference type="UniPathway" id="UPA00391"/>
<protein>
    <recommendedName>
        <fullName evidence="5">6-carboxy-5,6,7,8-tetrahydropterin synthase</fullName>
        <ecNumber evidence="4">4.1.2.50</ecNumber>
    </recommendedName>
    <alternativeName>
        <fullName evidence="9">Queuosine biosynthesis protein QueD</fullName>
    </alternativeName>
</protein>
<gene>
    <name evidence="11" type="ORF">DFQ12_4655</name>
</gene>
<dbReference type="Pfam" id="PF01242">
    <property type="entry name" value="PTPS"/>
    <property type="match status" value="1"/>
</dbReference>
<keyword evidence="8" id="KW-0456">Lyase</keyword>
<dbReference type="Proteomes" id="UP000286246">
    <property type="component" value="Unassembled WGS sequence"/>
</dbReference>
<dbReference type="GO" id="GO:0046872">
    <property type="term" value="F:metal ion binding"/>
    <property type="evidence" value="ECO:0007669"/>
    <property type="project" value="UniProtKB-KW"/>
</dbReference>
<evidence type="ECO:0000256" key="5">
    <source>
        <dbReference type="ARBA" id="ARBA00018141"/>
    </source>
</evidence>
<evidence type="ECO:0000256" key="7">
    <source>
        <dbReference type="ARBA" id="ARBA00022833"/>
    </source>
</evidence>
<evidence type="ECO:0000256" key="1">
    <source>
        <dbReference type="ARBA" id="ARBA00001947"/>
    </source>
</evidence>
<dbReference type="InterPro" id="IPR007115">
    <property type="entry name" value="6-PTP_synth/QueD"/>
</dbReference>
<name>A0A420AMB5_SPHD1</name>
<dbReference type="AlphaFoldDB" id="A0A420AMB5"/>
<comment type="cofactor">
    <cofactor evidence="1">
        <name>Zn(2+)</name>
        <dbReference type="ChEBI" id="CHEBI:29105"/>
    </cofactor>
</comment>
<evidence type="ECO:0000256" key="8">
    <source>
        <dbReference type="ARBA" id="ARBA00023239"/>
    </source>
</evidence>
<evidence type="ECO:0000256" key="9">
    <source>
        <dbReference type="ARBA" id="ARBA00031449"/>
    </source>
</evidence>
<organism evidence="11 12">
    <name type="scientific">Sphingobacterium detergens</name>
    <dbReference type="NCBI Taxonomy" id="1145106"/>
    <lineage>
        <taxon>Bacteria</taxon>
        <taxon>Pseudomonadati</taxon>
        <taxon>Bacteroidota</taxon>
        <taxon>Sphingobacteriia</taxon>
        <taxon>Sphingobacteriales</taxon>
        <taxon>Sphingobacteriaceae</taxon>
        <taxon>Sphingobacterium</taxon>
    </lineage>
</organism>
<dbReference type="PANTHER" id="PTHR12589:SF7">
    <property type="entry name" value="6-PYRUVOYL TETRAHYDROBIOPTERIN SYNTHASE"/>
    <property type="match status" value="1"/>
</dbReference>
<evidence type="ECO:0000313" key="12">
    <source>
        <dbReference type="Proteomes" id="UP000286246"/>
    </source>
</evidence>
<dbReference type="EMBL" id="RAPY01000005">
    <property type="protein sequence ID" value="RKE45578.1"/>
    <property type="molecule type" value="Genomic_DNA"/>
</dbReference>
<evidence type="ECO:0000256" key="3">
    <source>
        <dbReference type="ARBA" id="ARBA00008900"/>
    </source>
</evidence>
<evidence type="ECO:0000256" key="2">
    <source>
        <dbReference type="ARBA" id="ARBA00005061"/>
    </source>
</evidence>
<comment type="pathway">
    <text evidence="2">Purine metabolism; 7-cyano-7-deazaguanine biosynthesis.</text>
</comment>
<reference evidence="11 12" key="1">
    <citation type="submission" date="2018-09" db="EMBL/GenBank/DDBJ databases">
        <title>Genomic Encyclopedia of Type Strains, Phase III (KMG-III): the genomes of soil and plant-associated and newly described type strains.</title>
        <authorList>
            <person name="Whitman W."/>
        </authorList>
    </citation>
    <scope>NUCLEOTIDE SEQUENCE [LARGE SCALE GENOMIC DNA]</scope>
    <source>
        <strain evidence="11 12">CECT 7938</strain>
    </source>
</reference>